<comment type="caution">
    <text evidence="1">The sequence shown here is derived from an EMBL/GenBank/DDBJ whole genome shotgun (WGS) entry which is preliminary data.</text>
</comment>
<name>A0A7J6KJQ3_PERCH</name>
<feature type="non-terminal residue" evidence="1">
    <location>
        <position position="187"/>
    </location>
</feature>
<accession>A0A7J6KJQ3</accession>
<reference evidence="1 2" key="1">
    <citation type="submission" date="2020-04" db="EMBL/GenBank/DDBJ databases">
        <title>Perkinsus chesapeaki whole genome sequence.</title>
        <authorList>
            <person name="Bogema D.R."/>
        </authorList>
    </citation>
    <scope>NUCLEOTIDE SEQUENCE [LARGE SCALE GENOMIC DNA]</scope>
    <source>
        <strain evidence="1">ATCC PRA-425</strain>
    </source>
</reference>
<dbReference type="Proteomes" id="UP000591131">
    <property type="component" value="Unassembled WGS sequence"/>
</dbReference>
<evidence type="ECO:0000313" key="2">
    <source>
        <dbReference type="Proteomes" id="UP000591131"/>
    </source>
</evidence>
<keyword evidence="2" id="KW-1185">Reference proteome</keyword>
<organism evidence="1 2">
    <name type="scientific">Perkinsus chesapeaki</name>
    <name type="common">Clam parasite</name>
    <name type="synonym">Perkinsus andrewsi</name>
    <dbReference type="NCBI Taxonomy" id="330153"/>
    <lineage>
        <taxon>Eukaryota</taxon>
        <taxon>Sar</taxon>
        <taxon>Alveolata</taxon>
        <taxon>Perkinsozoa</taxon>
        <taxon>Perkinsea</taxon>
        <taxon>Perkinsida</taxon>
        <taxon>Perkinsidae</taxon>
        <taxon>Perkinsus</taxon>
    </lineage>
</organism>
<proteinExistence type="predicted"/>
<protein>
    <submittedName>
        <fullName evidence="1">Uncharacterized protein</fullName>
    </submittedName>
</protein>
<evidence type="ECO:0000313" key="1">
    <source>
        <dbReference type="EMBL" id="KAF4646766.1"/>
    </source>
</evidence>
<sequence length="187" mass="21637">MVDALQVPDKEFCEVAEFGVPLGVSCPIPYTPLYPKYNPREYDPYPLLRDHRNYKSMEHPDAFNPVETLIEDEMRRGYIRELSDEESRDAKRTFVRRAAIPKGEDFSAGVRVIEDYRRNNVNRDSQIPNSTTLPNIESLRLKLGALTDCWPSATFKVLKVDLRSAYRAVGVREEERKHLSFTHSSNM</sequence>
<dbReference type="EMBL" id="JAAPAO010003131">
    <property type="protein sequence ID" value="KAF4646766.1"/>
    <property type="molecule type" value="Genomic_DNA"/>
</dbReference>
<dbReference type="AlphaFoldDB" id="A0A7J6KJQ3"/>
<gene>
    <name evidence="1" type="ORF">FOL47_005689</name>
</gene>
<feature type="non-terminal residue" evidence="1">
    <location>
        <position position="1"/>
    </location>
</feature>
<dbReference type="InterPro" id="IPR043502">
    <property type="entry name" value="DNA/RNA_pol_sf"/>
</dbReference>
<dbReference type="SUPFAM" id="SSF56672">
    <property type="entry name" value="DNA/RNA polymerases"/>
    <property type="match status" value="1"/>
</dbReference>